<evidence type="ECO:0000313" key="5">
    <source>
        <dbReference type="EMBL" id="GFF31071.1"/>
    </source>
</evidence>
<keyword evidence="1" id="KW-0677">Repeat</keyword>
<feature type="repeat" description="ANK" evidence="3">
    <location>
        <begin position="110"/>
        <end position="142"/>
    </location>
</feature>
<comment type="caution">
    <text evidence="5">The sequence shown here is derived from an EMBL/GenBank/DDBJ whole genome shotgun (WGS) entry which is preliminary data.</text>
</comment>
<feature type="region of interest" description="Disordered" evidence="4">
    <location>
        <begin position="253"/>
        <end position="277"/>
    </location>
</feature>
<protein>
    <submittedName>
        <fullName evidence="5">Isoform 3 of ankyrin repeat and KH domain-containing protein 1</fullName>
    </submittedName>
</protein>
<dbReference type="PANTHER" id="PTHR24198:SF165">
    <property type="entry name" value="ANKYRIN REPEAT-CONTAINING PROTEIN-RELATED"/>
    <property type="match status" value="1"/>
</dbReference>
<evidence type="ECO:0000256" key="3">
    <source>
        <dbReference type="PROSITE-ProRule" id="PRU00023"/>
    </source>
</evidence>
<dbReference type="PROSITE" id="PS50297">
    <property type="entry name" value="ANK_REP_REGION"/>
    <property type="match status" value="2"/>
</dbReference>
<dbReference type="PRINTS" id="PR01415">
    <property type="entry name" value="ANKYRIN"/>
</dbReference>
<dbReference type="AlphaFoldDB" id="A0A8H3NFG8"/>
<dbReference type="SUPFAM" id="SSF48403">
    <property type="entry name" value="Ankyrin repeat"/>
    <property type="match status" value="1"/>
</dbReference>
<evidence type="ECO:0000256" key="2">
    <source>
        <dbReference type="ARBA" id="ARBA00023043"/>
    </source>
</evidence>
<feature type="repeat" description="ANK" evidence="3">
    <location>
        <begin position="335"/>
        <end position="367"/>
    </location>
</feature>
<dbReference type="PANTHER" id="PTHR24198">
    <property type="entry name" value="ANKYRIN REPEAT AND PROTEIN KINASE DOMAIN-CONTAINING PROTEIN"/>
    <property type="match status" value="1"/>
</dbReference>
<dbReference type="Proteomes" id="UP000465221">
    <property type="component" value="Unassembled WGS sequence"/>
</dbReference>
<evidence type="ECO:0000256" key="4">
    <source>
        <dbReference type="SAM" id="MobiDB-lite"/>
    </source>
</evidence>
<dbReference type="InterPro" id="IPR002110">
    <property type="entry name" value="Ankyrin_rpt"/>
</dbReference>
<sequence length="415" mass="45260">MHGYNAEFEHHTALAFGACHGLVKVVRRSLAAKPGDINAKISSVIPVGDEQLHSPLCYALESEQTRVIELLLDEYGADIEQHCFKSITPLNYVAGLGKLELSNYLLIKVRTYIPLLHAALSGDAECMAFLIQKGADVHQTASCDPPGEVLSCLHLMVIRGHMEGVKLLVGHGVDLDMPSIRGMTPIKIAVECGYLDIASYLIAHGAEVPEDHDFFVSCAKPRSNTAWRPSENLSIEVLRRLLEQGLDPNAYSEALQQGPPSIRRQSRLATATSGMRNEPAVLRQGGASHGPWSRSTAFQRGRQHVTLVNATRSMKCMLIAKLLERGFDANEKSDTSETPLSLAVAAGYLEVAELLLHHGAEPNMRIGSLLSLAIAKGYVEVADVLRKYGAKEMCEEMDVDEEDYLAGVVELLSAE</sequence>
<accession>A0A8H3NFG8</accession>
<dbReference type="InterPro" id="IPR036770">
    <property type="entry name" value="Ankyrin_rpt-contain_sf"/>
</dbReference>
<keyword evidence="2 3" id="KW-0040">ANK repeat</keyword>
<name>A0A8H3NFG8_9EURO</name>
<reference evidence="5 6" key="1">
    <citation type="submission" date="2020-01" db="EMBL/GenBank/DDBJ databases">
        <title>Draft genome sequence of Aspergillus udagawae IFM 46972.</title>
        <authorList>
            <person name="Takahashi H."/>
            <person name="Yaguchi T."/>
        </authorList>
    </citation>
    <scope>NUCLEOTIDE SEQUENCE [LARGE SCALE GENOMIC DNA]</scope>
    <source>
        <strain evidence="5 6">IFM 46972</strain>
    </source>
</reference>
<evidence type="ECO:0000256" key="1">
    <source>
        <dbReference type="ARBA" id="ARBA00022737"/>
    </source>
</evidence>
<dbReference type="Gene3D" id="1.25.40.20">
    <property type="entry name" value="Ankyrin repeat-containing domain"/>
    <property type="match status" value="3"/>
</dbReference>
<feature type="repeat" description="ANK" evidence="3">
    <location>
        <begin position="181"/>
        <end position="213"/>
    </location>
</feature>
<evidence type="ECO:0000313" key="6">
    <source>
        <dbReference type="Proteomes" id="UP000465221"/>
    </source>
</evidence>
<dbReference type="GO" id="GO:0005737">
    <property type="term" value="C:cytoplasm"/>
    <property type="evidence" value="ECO:0007669"/>
    <property type="project" value="TreeGrafter"/>
</dbReference>
<dbReference type="EMBL" id="BLKC01000016">
    <property type="protein sequence ID" value="GFF31071.1"/>
    <property type="molecule type" value="Genomic_DNA"/>
</dbReference>
<organism evidence="5 6">
    <name type="scientific">Aspergillus udagawae</name>
    <dbReference type="NCBI Taxonomy" id="91492"/>
    <lineage>
        <taxon>Eukaryota</taxon>
        <taxon>Fungi</taxon>
        <taxon>Dikarya</taxon>
        <taxon>Ascomycota</taxon>
        <taxon>Pezizomycotina</taxon>
        <taxon>Eurotiomycetes</taxon>
        <taxon>Eurotiomycetidae</taxon>
        <taxon>Eurotiales</taxon>
        <taxon>Aspergillaceae</taxon>
        <taxon>Aspergillus</taxon>
        <taxon>Aspergillus subgen. Fumigati</taxon>
    </lineage>
</organism>
<dbReference type="SMART" id="SM00248">
    <property type="entry name" value="ANK"/>
    <property type="match status" value="7"/>
</dbReference>
<dbReference type="Pfam" id="PF12796">
    <property type="entry name" value="Ank_2"/>
    <property type="match status" value="3"/>
</dbReference>
<gene>
    <name evidence="5" type="ORF">IFM46972_03116</name>
</gene>
<proteinExistence type="predicted"/>
<dbReference type="PROSITE" id="PS50088">
    <property type="entry name" value="ANK_REPEAT"/>
    <property type="match status" value="3"/>
</dbReference>